<dbReference type="CDD" id="cd00586">
    <property type="entry name" value="4HBT"/>
    <property type="match status" value="1"/>
</dbReference>
<proteinExistence type="inferred from homology"/>
<reference evidence="3 4" key="1">
    <citation type="submission" date="2017-11" db="EMBL/GenBank/DDBJ databases">
        <title>Infants hospitalized years apart are colonized by the same room-sourced microbial strains.</title>
        <authorList>
            <person name="Brooks B."/>
            <person name="Olm M.R."/>
            <person name="Firek B.A."/>
            <person name="Baker R."/>
            <person name="Thomas B.C."/>
            <person name="Morowitz M.J."/>
            <person name="Banfield J.F."/>
        </authorList>
    </citation>
    <scope>NUCLEOTIDE SEQUENCE [LARGE SCALE GENOMIC DNA]</scope>
    <source>
        <strain evidence="3">S2_012_000_R3_87</strain>
    </source>
</reference>
<comment type="caution">
    <text evidence="3">The sequence shown here is derived from an EMBL/GenBank/DDBJ whole genome shotgun (WGS) entry which is preliminary data.</text>
</comment>
<comment type="similarity">
    <text evidence="1">Belongs to the 4-hydroxybenzoyl-CoA thioesterase family.</text>
</comment>
<keyword evidence="2" id="KW-0378">Hydrolase</keyword>
<dbReference type="PANTHER" id="PTHR31793">
    <property type="entry name" value="4-HYDROXYBENZOYL-COA THIOESTERASE FAMILY MEMBER"/>
    <property type="match status" value="1"/>
</dbReference>
<dbReference type="InterPro" id="IPR029069">
    <property type="entry name" value="HotDog_dom_sf"/>
</dbReference>
<name>A0A2W5AUI8_9CORY</name>
<dbReference type="GO" id="GO:0047617">
    <property type="term" value="F:fatty acyl-CoA hydrolase activity"/>
    <property type="evidence" value="ECO:0007669"/>
    <property type="project" value="TreeGrafter"/>
</dbReference>
<dbReference type="InterPro" id="IPR050563">
    <property type="entry name" value="4-hydroxybenzoyl-CoA_TE"/>
</dbReference>
<dbReference type="PANTHER" id="PTHR31793:SF27">
    <property type="entry name" value="NOVEL THIOESTERASE SUPERFAMILY DOMAIN AND SAPOSIN A-TYPE DOMAIN CONTAINING PROTEIN (0610012H03RIK)"/>
    <property type="match status" value="1"/>
</dbReference>
<evidence type="ECO:0000256" key="1">
    <source>
        <dbReference type="ARBA" id="ARBA00005953"/>
    </source>
</evidence>
<dbReference type="Proteomes" id="UP000249451">
    <property type="component" value="Unassembled WGS sequence"/>
</dbReference>
<organism evidence="3 4">
    <name type="scientific">Corynebacterium urealyticum</name>
    <dbReference type="NCBI Taxonomy" id="43771"/>
    <lineage>
        <taxon>Bacteria</taxon>
        <taxon>Bacillati</taxon>
        <taxon>Actinomycetota</taxon>
        <taxon>Actinomycetes</taxon>
        <taxon>Mycobacteriales</taxon>
        <taxon>Corynebacteriaceae</taxon>
        <taxon>Corynebacterium</taxon>
    </lineage>
</organism>
<evidence type="ECO:0000313" key="4">
    <source>
        <dbReference type="Proteomes" id="UP000249451"/>
    </source>
</evidence>
<dbReference type="AlphaFoldDB" id="A0A2W5AUI8"/>
<dbReference type="Gene3D" id="3.10.129.10">
    <property type="entry name" value="Hotdog Thioesterase"/>
    <property type="match status" value="1"/>
</dbReference>
<gene>
    <name evidence="3" type="ORF">DI609_11140</name>
</gene>
<evidence type="ECO:0000313" key="3">
    <source>
        <dbReference type="EMBL" id="PZO98260.1"/>
    </source>
</evidence>
<accession>A0A2W5AUI8</accession>
<sequence>MSTQNVVSEETTDNVHALTVNVRWSDFDMYGHMMNANFIELAQEARLAFAMHNFYSRGLNMVAFVRHIEADYLRPIKWDGRHGTVTVETTVVRLGKTSFTTRQQVKDVHGEVACVIDCVQVTIDPDTQMPRPVSEDERQIILEHAVVELDDGE</sequence>
<dbReference type="SUPFAM" id="SSF54637">
    <property type="entry name" value="Thioesterase/thiol ester dehydrase-isomerase"/>
    <property type="match status" value="1"/>
</dbReference>
<dbReference type="EMBL" id="QFNY01000307">
    <property type="protein sequence ID" value="PZO98260.1"/>
    <property type="molecule type" value="Genomic_DNA"/>
</dbReference>
<protein>
    <submittedName>
        <fullName evidence="3">Thioesterase</fullName>
    </submittedName>
</protein>
<dbReference type="Pfam" id="PF13279">
    <property type="entry name" value="4HBT_2"/>
    <property type="match status" value="1"/>
</dbReference>
<evidence type="ECO:0000256" key="2">
    <source>
        <dbReference type="ARBA" id="ARBA00022801"/>
    </source>
</evidence>